<dbReference type="SUPFAM" id="SSF51905">
    <property type="entry name" value="FAD/NAD(P)-binding domain"/>
    <property type="match status" value="1"/>
</dbReference>
<dbReference type="Gene3D" id="3.50.50.60">
    <property type="entry name" value="FAD/NAD(P)-binding domain"/>
    <property type="match status" value="2"/>
</dbReference>
<dbReference type="InterPro" id="IPR052206">
    <property type="entry name" value="Retinol_saturase"/>
</dbReference>
<dbReference type="STRING" id="156994.SAMN04488028_103105"/>
<dbReference type="AlphaFoldDB" id="A0A1M6PZ70"/>
<dbReference type="PANTHER" id="PTHR46091:SF3">
    <property type="entry name" value="AMINE OXIDASE DOMAIN-CONTAINING PROTEIN"/>
    <property type="match status" value="1"/>
</dbReference>
<dbReference type="PANTHER" id="PTHR46091">
    <property type="entry name" value="BLR7054 PROTEIN"/>
    <property type="match status" value="1"/>
</dbReference>
<evidence type="ECO:0000256" key="6">
    <source>
        <dbReference type="SAM" id="Phobius"/>
    </source>
</evidence>
<dbReference type="InterPro" id="IPR036188">
    <property type="entry name" value="FAD/NAD-bd_sf"/>
</dbReference>
<dbReference type="RefSeq" id="WP_221407498.1">
    <property type="nucleotide sequence ID" value="NZ_FRAA01000003.1"/>
</dbReference>
<dbReference type="PROSITE" id="PS51257">
    <property type="entry name" value="PROKAR_LIPOPROTEIN"/>
    <property type="match status" value="1"/>
</dbReference>
<keyword evidence="6" id="KW-1133">Transmembrane helix</keyword>
<evidence type="ECO:0000256" key="3">
    <source>
        <dbReference type="ARBA" id="ARBA00022827"/>
    </source>
</evidence>
<organism evidence="8 9">
    <name type="scientific">Reichenbachiella agariperforans</name>
    <dbReference type="NCBI Taxonomy" id="156994"/>
    <lineage>
        <taxon>Bacteria</taxon>
        <taxon>Pseudomonadati</taxon>
        <taxon>Bacteroidota</taxon>
        <taxon>Cytophagia</taxon>
        <taxon>Cytophagales</taxon>
        <taxon>Reichenbachiellaceae</taxon>
        <taxon>Reichenbachiella</taxon>
    </lineage>
</organism>
<protein>
    <submittedName>
        <fullName evidence="8">All-trans-retinol 13,14-reductase</fullName>
    </submittedName>
</protein>
<feature type="domain" description="Amine oxidase" evidence="7">
    <location>
        <begin position="17"/>
        <end position="359"/>
    </location>
</feature>
<dbReference type="Pfam" id="PF01593">
    <property type="entry name" value="Amino_oxidase"/>
    <property type="match status" value="1"/>
</dbReference>
<keyword evidence="5" id="KW-0520">NAD</keyword>
<proteinExistence type="predicted"/>
<evidence type="ECO:0000256" key="2">
    <source>
        <dbReference type="ARBA" id="ARBA00022729"/>
    </source>
</evidence>
<dbReference type="Proteomes" id="UP000184474">
    <property type="component" value="Unassembled WGS sequence"/>
</dbReference>
<dbReference type="EMBL" id="FRAA01000003">
    <property type="protein sequence ID" value="SHK13202.1"/>
    <property type="molecule type" value="Genomic_DNA"/>
</dbReference>
<gene>
    <name evidence="8" type="ORF">SAMN04488028_103105</name>
</gene>
<keyword evidence="6" id="KW-0472">Membrane</keyword>
<evidence type="ECO:0000259" key="7">
    <source>
        <dbReference type="Pfam" id="PF01593"/>
    </source>
</evidence>
<accession>A0A1M6PZ70</accession>
<evidence type="ECO:0000256" key="5">
    <source>
        <dbReference type="ARBA" id="ARBA00023027"/>
    </source>
</evidence>
<keyword evidence="1" id="KW-0285">Flavoprotein</keyword>
<evidence type="ECO:0000313" key="8">
    <source>
        <dbReference type="EMBL" id="SHK13202.1"/>
    </source>
</evidence>
<keyword evidence="9" id="KW-1185">Reference proteome</keyword>
<feature type="transmembrane region" description="Helical" evidence="6">
    <location>
        <begin position="475"/>
        <end position="495"/>
    </location>
</feature>
<name>A0A1M6PZ70_REIAG</name>
<evidence type="ECO:0000256" key="1">
    <source>
        <dbReference type="ARBA" id="ARBA00022630"/>
    </source>
</evidence>
<evidence type="ECO:0000256" key="4">
    <source>
        <dbReference type="ARBA" id="ARBA00022857"/>
    </source>
</evidence>
<reference evidence="9" key="1">
    <citation type="submission" date="2016-11" db="EMBL/GenBank/DDBJ databases">
        <authorList>
            <person name="Varghese N."/>
            <person name="Submissions S."/>
        </authorList>
    </citation>
    <scope>NUCLEOTIDE SEQUENCE [LARGE SCALE GENOMIC DNA]</scope>
    <source>
        <strain evidence="9">DSM 26134</strain>
    </source>
</reference>
<sequence length="508" mass="57854">MKKIEDKYDVVIIGSGMAGLSCGLILAMEGKSVCVLEKNAQIGGTLQTFKRDGGKFDTGVHYVGGLDEGQPLHPYFKYLDIFKDIDIMKLNENAYDVITFAGDSNEYPHAQGYENFKEQLLKFFPDEKENLDRYVTDIKALCKKFALYNVNDMPARTNELEYMYDGASQRIRTYTSNEKLQRVLAGSNLLYAGEEDKTPFYVHALIINSYMMSAYKFHHGGSQISRSLNYSIKERGGNIVRNAEVATIDHNNTSVSSVTLVDGRKIKADLFISNVHPTETIKMMDQGLMRKSYTSRIAGLENTVSVFTLYLVLKPQTVKYRNSNFYNFNENKVWGLTNYKPEDWGKDFAVFYLPDNKNPAYASVITVMAYMKMEEMLPWMNTFNTTLQESDRDESYQNFKELKAQFLLEKMEGFSPGLRKNIKSYHTSTPLTQRDYLNTTGGSLYGISRDHNFPLKSQINTKTKMKNMYFTGQNIILHGVLGATISSVVTCAEILGRDYLLKKIKSVL</sequence>
<keyword evidence="2" id="KW-0732">Signal</keyword>
<dbReference type="InterPro" id="IPR002937">
    <property type="entry name" value="Amino_oxidase"/>
</dbReference>
<keyword evidence="3" id="KW-0274">FAD</keyword>
<evidence type="ECO:0000313" key="9">
    <source>
        <dbReference type="Proteomes" id="UP000184474"/>
    </source>
</evidence>
<dbReference type="GO" id="GO:0016491">
    <property type="term" value="F:oxidoreductase activity"/>
    <property type="evidence" value="ECO:0007669"/>
    <property type="project" value="InterPro"/>
</dbReference>
<keyword evidence="4" id="KW-0521">NADP</keyword>
<keyword evidence="6" id="KW-0812">Transmembrane</keyword>